<evidence type="ECO:0000259" key="21">
    <source>
        <dbReference type="PROSITE" id="PS50927"/>
    </source>
</evidence>
<keyword evidence="9 16" id="KW-0067">ATP-binding</keyword>
<evidence type="ECO:0000256" key="1">
    <source>
        <dbReference type="ARBA" id="ARBA00004251"/>
    </source>
</evidence>
<dbReference type="GO" id="GO:0004674">
    <property type="term" value="F:protein serine/threonine kinase activity"/>
    <property type="evidence" value="ECO:0007669"/>
    <property type="project" value="UniProtKB-KW"/>
</dbReference>
<name>A0A8J4RBE1_9ROSI</name>
<dbReference type="SMART" id="SM00473">
    <property type="entry name" value="PAN_AP"/>
    <property type="match status" value="1"/>
</dbReference>
<reference evidence="23" key="1">
    <citation type="submission" date="2020-03" db="EMBL/GenBank/DDBJ databases">
        <title>Castanea mollissima Vanexum genome sequencing.</title>
        <authorList>
            <person name="Staton M."/>
        </authorList>
    </citation>
    <scope>NUCLEOTIDE SEQUENCE</scope>
    <source>
        <tissue evidence="23">Leaf</tissue>
    </source>
</reference>
<dbReference type="CDD" id="cd14066">
    <property type="entry name" value="STKc_IRAK"/>
    <property type="match status" value="1"/>
</dbReference>
<dbReference type="InterPro" id="IPR000858">
    <property type="entry name" value="S_locus_glycoprot_dom"/>
</dbReference>
<dbReference type="EMBL" id="JRKL02002140">
    <property type="protein sequence ID" value="KAF3960278.1"/>
    <property type="molecule type" value="Genomic_DNA"/>
</dbReference>
<evidence type="ECO:0000256" key="13">
    <source>
        <dbReference type="ARBA" id="ARBA00023180"/>
    </source>
</evidence>
<evidence type="ECO:0000256" key="9">
    <source>
        <dbReference type="ARBA" id="ARBA00022840"/>
    </source>
</evidence>
<evidence type="ECO:0000313" key="24">
    <source>
        <dbReference type="Proteomes" id="UP000737018"/>
    </source>
</evidence>
<dbReference type="Proteomes" id="UP000737018">
    <property type="component" value="Unassembled WGS sequence"/>
</dbReference>
<dbReference type="Pfam" id="PF00954">
    <property type="entry name" value="S_locus_glycop"/>
    <property type="match status" value="1"/>
</dbReference>
<dbReference type="PROSITE" id="PS00107">
    <property type="entry name" value="PROTEIN_KINASE_ATP"/>
    <property type="match status" value="1"/>
</dbReference>
<dbReference type="AlphaFoldDB" id="A0A8J4RBE1"/>
<evidence type="ECO:0000259" key="20">
    <source>
        <dbReference type="PROSITE" id="PS50011"/>
    </source>
</evidence>
<dbReference type="Gene3D" id="1.10.510.10">
    <property type="entry name" value="Transferase(Phosphotransferase) domain 1"/>
    <property type="match status" value="1"/>
</dbReference>
<evidence type="ECO:0000259" key="22">
    <source>
        <dbReference type="PROSITE" id="PS50948"/>
    </source>
</evidence>
<evidence type="ECO:0000256" key="14">
    <source>
        <dbReference type="ARBA" id="ARBA00047899"/>
    </source>
</evidence>
<dbReference type="InterPro" id="IPR024171">
    <property type="entry name" value="SRK-like_kinase"/>
</dbReference>
<dbReference type="CDD" id="cd00028">
    <property type="entry name" value="B_lectin"/>
    <property type="match status" value="1"/>
</dbReference>
<dbReference type="PROSITE" id="PS00108">
    <property type="entry name" value="PROTEIN_KINASE_ST"/>
    <property type="match status" value="1"/>
</dbReference>
<keyword evidence="5 18" id="KW-0812">Transmembrane</keyword>
<dbReference type="InterPro" id="IPR036426">
    <property type="entry name" value="Bulb-type_lectin_dom_sf"/>
</dbReference>
<comment type="caution">
    <text evidence="23">The sequence shown here is derived from an EMBL/GenBank/DDBJ whole genome shotgun (WGS) entry which is preliminary data.</text>
</comment>
<keyword evidence="7 16" id="KW-0547">Nucleotide-binding</keyword>
<dbReference type="Pfam" id="PF08276">
    <property type="entry name" value="PAN_2"/>
    <property type="match status" value="1"/>
</dbReference>
<dbReference type="Pfam" id="PF11883">
    <property type="entry name" value="DUF3403"/>
    <property type="match status" value="1"/>
</dbReference>
<evidence type="ECO:0000256" key="12">
    <source>
        <dbReference type="ARBA" id="ARBA00023157"/>
    </source>
</evidence>
<comment type="catalytic activity">
    <reaction evidence="15 16">
        <text>L-seryl-[protein] + ATP = O-phospho-L-seryl-[protein] + ADP + H(+)</text>
        <dbReference type="Rhea" id="RHEA:17989"/>
        <dbReference type="Rhea" id="RHEA-COMP:9863"/>
        <dbReference type="Rhea" id="RHEA-COMP:11604"/>
        <dbReference type="ChEBI" id="CHEBI:15378"/>
        <dbReference type="ChEBI" id="CHEBI:29999"/>
        <dbReference type="ChEBI" id="CHEBI:30616"/>
        <dbReference type="ChEBI" id="CHEBI:83421"/>
        <dbReference type="ChEBI" id="CHEBI:456216"/>
        <dbReference type="EC" id="2.7.11.1"/>
    </reaction>
</comment>
<keyword evidence="3 16" id="KW-0723">Serine/threonine-protein kinase</keyword>
<sequence>MFKSLILIILFFKFCTSLDTLTTNQSIKDGQSLISKHNYFALGFFSPGNSSYKYLGIWYVKMTPQTVVWVANRNHPIIDSSGVLSINQYGDLVLHDSNNRLLWSTNVSVQDQVTTSSVAQLLDSGNLVLVQDNNENVWQSFDYPTDTQLPNMKLGLNLKTGIHMFLTSWKSKDDPGTGNYSYKINRNGSPQVFLYNGSTPYWRYTFSPGNNVFTVTSLPGRKVFFAYNQDEISTYYSDDDPSIMTRVVLDNSGLLQNLMWNDGVHQWKELWPKPGNQCDKYRRCGSYGKCKPDNECMCLPGYEPKSPRDWYLRDGSKGCVRKNSGLSMCKNGEGFVKLERLKLPDASIDAALIGTIMSSSECEQACLTNCSCTAFTSMNIYGMGTNCFAWYGELMDIVEYADEGGSDLNVRVDAIELAKYIRKSKGSLSKQRKLAIALVSIVVPMFLVSLLAYIWLAKKKKTKVKRKVHNQSLNFASTKVSFKGHELEDSSTHPDLPIFDLSCIVAATENFSPTNKLGQGGFGSVFKGQLSNGQHIAVKRLSKSSRQGTGEFKNEVMLIAKLQHKNLVKLLGCCIQEDETMLIYEYMPNKSLDSIIFDHTRASFLNWKKRFEIILGIARGILYLHQDSRLKIIHRDLKASNVLLDAKMNPKISDFGLARIFKEDQTQDKTTRVVGTYGYMSPEYVVYGQFSTKSDVFSFGVILLEIVSGKKNCDSYQEHPSQNLIGHVWELWREDRALDIVDSSIKESYVSDEVLRCIQVGLLCVQEEVVDRPTMFAVNLMLSSETTLPSPKNPAFIFKRPSKKLDLVTGGASCSINEVTITKFEAR</sequence>
<proteinExistence type="inferred from homology"/>
<dbReference type="CDD" id="cd01098">
    <property type="entry name" value="PAN_AP_plant"/>
    <property type="match status" value="1"/>
</dbReference>
<evidence type="ECO:0000256" key="4">
    <source>
        <dbReference type="ARBA" id="ARBA00022679"/>
    </source>
</evidence>
<dbReference type="SMART" id="SM00108">
    <property type="entry name" value="B_lectin"/>
    <property type="match status" value="1"/>
</dbReference>
<dbReference type="InterPro" id="IPR008271">
    <property type="entry name" value="Ser/Thr_kinase_AS"/>
</dbReference>
<dbReference type="Pfam" id="PF07714">
    <property type="entry name" value="PK_Tyr_Ser-Thr"/>
    <property type="match status" value="1"/>
</dbReference>
<feature type="chain" id="PRO_5035224824" description="Receptor-like serine/threonine-protein kinase" evidence="19">
    <location>
        <begin position="18"/>
        <end position="827"/>
    </location>
</feature>
<keyword evidence="24" id="KW-1185">Reference proteome</keyword>
<comment type="similarity">
    <text evidence="16">Belongs to the protein kinase superfamily. Ser/Thr protein kinase family.</text>
</comment>
<evidence type="ECO:0000256" key="5">
    <source>
        <dbReference type="ARBA" id="ARBA00022692"/>
    </source>
</evidence>
<feature type="binding site" evidence="17">
    <location>
        <position position="539"/>
    </location>
    <ligand>
        <name>ATP</name>
        <dbReference type="ChEBI" id="CHEBI:30616"/>
    </ligand>
</feature>
<feature type="domain" description="Bulb-type lectin" evidence="21">
    <location>
        <begin position="18"/>
        <end position="142"/>
    </location>
</feature>
<keyword evidence="6 19" id="KW-0732">Signal</keyword>
<keyword evidence="12" id="KW-1015">Disulfide bond</keyword>
<evidence type="ECO:0000256" key="16">
    <source>
        <dbReference type="PIRNR" id="PIRNR000641"/>
    </source>
</evidence>
<dbReference type="GO" id="GO:0005524">
    <property type="term" value="F:ATP binding"/>
    <property type="evidence" value="ECO:0007669"/>
    <property type="project" value="UniProtKB-UniRule"/>
</dbReference>
<comment type="catalytic activity">
    <reaction evidence="14 16">
        <text>L-threonyl-[protein] + ATP = O-phospho-L-threonyl-[protein] + ADP + H(+)</text>
        <dbReference type="Rhea" id="RHEA:46608"/>
        <dbReference type="Rhea" id="RHEA-COMP:11060"/>
        <dbReference type="Rhea" id="RHEA-COMP:11605"/>
        <dbReference type="ChEBI" id="CHEBI:15378"/>
        <dbReference type="ChEBI" id="CHEBI:30013"/>
        <dbReference type="ChEBI" id="CHEBI:30616"/>
        <dbReference type="ChEBI" id="CHEBI:61977"/>
        <dbReference type="ChEBI" id="CHEBI:456216"/>
        <dbReference type="EC" id="2.7.11.1"/>
    </reaction>
</comment>
<keyword evidence="10 18" id="KW-1133">Transmembrane helix</keyword>
<feature type="domain" description="Protein kinase" evidence="20">
    <location>
        <begin position="511"/>
        <end position="796"/>
    </location>
</feature>
<keyword evidence="13" id="KW-0325">Glycoprotein</keyword>
<evidence type="ECO:0000256" key="7">
    <source>
        <dbReference type="ARBA" id="ARBA00022741"/>
    </source>
</evidence>
<dbReference type="PROSITE" id="PS50011">
    <property type="entry name" value="PROTEIN_KINASE_DOM"/>
    <property type="match status" value="1"/>
</dbReference>
<dbReference type="PANTHER" id="PTHR27002">
    <property type="entry name" value="RECEPTOR-LIKE SERINE/THREONINE-PROTEIN KINASE SD1-8"/>
    <property type="match status" value="1"/>
</dbReference>
<dbReference type="Pfam" id="PF01453">
    <property type="entry name" value="B_lectin"/>
    <property type="match status" value="1"/>
</dbReference>
<evidence type="ECO:0000256" key="8">
    <source>
        <dbReference type="ARBA" id="ARBA00022777"/>
    </source>
</evidence>
<dbReference type="GO" id="GO:0048544">
    <property type="term" value="P:recognition of pollen"/>
    <property type="evidence" value="ECO:0007669"/>
    <property type="project" value="InterPro"/>
</dbReference>
<dbReference type="FunFam" id="3.30.200.20:FF:000195">
    <property type="entry name" value="G-type lectin S-receptor-like serine/threonine-protein kinase"/>
    <property type="match status" value="1"/>
</dbReference>
<dbReference type="EC" id="2.7.11.1" evidence="16"/>
<dbReference type="OrthoDB" id="1933550at2759"/>
<gene>
    <name evidence="23" type="ORF">CMV_014996</name>
</gene>
<dbReference type="InterPro" id="IPR001480">
    <property type="entry name" value="Bulb-type_lectin_dom"/>
</dbReference>
<dbReference type="SMART" id="SM00220">
    <property type="entry name" value="S_TKc"/>
    <property type="match status" value="1"/>
</dbReference>
<dbReference type="SUPFAM" id="SSF51110">
    <property type="entry name" value="alpha-D-mannose-specific plant lectins"/>
    <property type="match status" value="1"/>
</dbReference>
<dbReference type="PROSITE" id="PS50927">
    <property type="entry name" value="BULB_LECTIN"/>
    <property type="match status" value="1"/>
</dbReference>
<dbReference type="InterPro" id="IPR003609">
    <property type="entry name" value="Pan_app"/>
</dbReference>
<evidence type="ECO:0000256" key="19">
    <source>
        <dbReference type="SAM" id="SignalP"/>
    </source>
</evidence>
<dbReference type="Gene3D" id="3.30.200.20">
    <property type="entry name" value="Phosphorylase Kinase, domain 1"/>
    <property type="match status" value="1"/>
</dbReference>
<keyword evidence="11 18" id="KW-0472">Membrane</keyword>
<dbReference type="FunFam" id="2.90.10.10:FF:000029">
    <property type="entry name" value="G-type lectin S-receptor-like serine/threonine-protein kinase"/>
    <property type="match status" value="1"/>
</dbReference>
<keyword evidence="4 16" id="KW-0808">Transferase</keyword>
<keyword evidence="2" id="KW-1003">Cell membrane</keyword>
<dbReference type="Gene3D" id="2.90.10.10">
    <property type="entry name" value="Bulb-type lectin domain"/>
    <property type="match status" value="1"/>
</dbReference>
<dbReference type="GO" id="GO:0005886">
    <property type="term" value="C:plasma membrane"/>
    <property type="evidence" value="ECO:0007669"/>
    <property type="project" value="UniProtKB-SubCell"/>
</dbReference>
<evidence type="ECO:0000256" key="2">
    <source>
        <dbReference type="ARBA" id="ARBA00022475"/>
    </source>
</evidence>
<evidence type="ECO:0000256" key="17">
    <source>
        <dbReference type="PROSITE-ProRule" id="PRU10141"/>
    </source>
</evidence>
<dbReference type="InterPro" id="IPR017441">
    <property type="entry name" value="Protein_kinase_ATP_BS"/>
</dbReference>
<dbReference type="PIRSF" id="PIRSF000641">
    <property type="entry name" value="SRK"/>
    <property type="match status" value="1"/>
</dbReference>
<evidence type="ECO:0000256" key="18">
    <source>
        <dbReference type="SAM" id="Phobius"/>
    </source>
</evidence>
<dbReference type="PANTHER" id="PTHR27002:SF839">
    <property type="entry name" value="NON-SPECIFIC SERINE_THREONINE PROTEIN KINASE"/>
    <property type="match status" value="1"/>
</dbReference>
<evidence type="ECO:0000256" key="11">
    <source>
        <dbReference type="ARBA" id="ARBA00023136"/>
    </source>
</evidence>
<dbReference type="SUPFAM" id="SSF56112">
    <property type="entry name" value="Protein kinase-like (PK-like)"/>
    <property type="match status" value="1"/>
</dbReference>
<dbReference type="InterPro" id="IPR021820">
    <property type="entry name" value="S-locus_recpt_kinase_C"/>
</dbReference>
<dbReference type="InterPro" id="IPR011009">
    <property type="entry name" value="Kinase-like_dom_sf"/>
</dbReference>
<feature type="transmembrane region" description="Helical" evidence="18">
    <location>
        <begin position="434"/>
        <end position="456"/>
    </location>
</feature>
<evidence type="ECO:0000256" key="15">
    <source>
        <dbReference type="ARBA" id="ARBA00048679"/>
    </source>
</evidence>
<feature type="domain" description="Apple" evidence="22">
    <location>
        <begin position="329"/>
        <end position="413"/>
    </location>
</feature>
<dbReference type="PROSITE" id="PS50948">
    <property type="entry name" value="PAN"/>
    <property type="match status" value="1"/>
</dbReference>
<dbReference type="InterPro" id="IPR001245">
    <property type="entry name" value="Ser-Thr/Tyr_kinase_cat_dom"/>
</dbReference>
<feature type="signal peptide" evidence="19">
    <location>
        <begin position="1"/>
        <end position="17"/>
    </location>
</feature>
<comment type="subcellular location">
    <subcellularLocation>
        <location evidence="1">Cell membrane</location>
        <topology evidence="1">Single-pass type I membrane protein</topology>
    </subcellularLocation>
</comment>
<organism evidence="23 24">
    <name type="scientific">Castanea mollissima</name>
    <name type="common">Chinese chestnut</name>
    <dbReference type="NCBI Taxonomy" id="60419"/>
    <lineage>
        <taxon>Eukaryota</taxon>
        <taxon>Viridiplantae</taxon>
        <taxon>Streptophyta</taxon>
        <taxon>Embryophyta</taxon>
        <taxon>Tracheophyta</taxon>
        <taxon>Spermatophyta</taxon>
        <taxon>Magnoliopsida</taxon>
        <taxon>eudicotyledons</taxon>
        <taxon>Gunneridae</taxon>
        <taxon>Pentapetalae</taxon>
        <taxon>rosids</taxon>
        <taxon>fabids</taxon>
        <taxon>Fagales</taxon>
        <taxon>Fagaceae</taxon>
        <taxon>Castanea</taxon>
    </lineage>
</organism>
<dbReference type="InterPro" id="IPR000719">
    <property type="entry name" value="Prot_kinase_dom"/>
</dbReference>
<keyword evidence="8 16" id="KW-0418">Kinase</keyword>
<evidence type="ECO:0000313" key="23">
    <source>
        <dbReference type="EMBL" id="KAF3960278.1"/>
    </source>
</evidence>
<dbReference type="FunFam" id="1.10.510.10:FF:000060">
    <property type="entry name" value="G-type lectin S-receptor-like serine/threonine-protein kinase"/>
    <property type="match status" value="1"/>
</dbReference>
<evidence type="ECO:0000256" key="10">
    <source>
        <dbReference type="ARBA" id="ARBA00022989"/>
    </source>
</evidence>
<evidence type="ECO:0000256" key="6">
    <source>
        <dbReference type="ARBA" id="ARBA00022729"/>
    </source>
</evidence>
<evidence type="ECO:0000256" key="3">
    <source>
        <dbReference type="ARBA" id="ARBA00022527"/>
    </source>
</evidence>
<accession>A0A8J4RBE1</accession>
<protein>
    <recommendedName>
        <fullName evidence="16">Receptor-like serine/threonine-protein kinase</fullName>
        <ecNumber evidence="16">2.7.11.1</ecNumber>
    </recommendedName>
</protein>